<accession>A0A9N9WPS4</accession>
<dbReference type="OrthoDB" id="7788728at2759"/>
<keyword evidence="3" id="KW-1185">Reference proteome</keyword>
<sequence length="331" mass="39109">MEIVMQNINLSINFIEIEDEEVRFDWLDEKFNERLKELINDFKKSPDSVDKVSLYDEIIQMVRGQLKSMDTVGQILDIMKFSVKMLLVENSVGDIGIILLNEIFQLLPKNWEEDPVKVHLITKTVYETLNQDFNNTFFILTKIINFNRLGFYIALTLFWSLYLHFFKKDTHHYYKMYDVNKFFKLLQLHEKDADDTKMELGTIFQLLLLISIYQSYVLRNDDNLSDKHNVFHDVFKVSPHDLEKLKTYLSKMKTLIEIRYPVNSNQNTDVLMLVEFLESDLIRNANQDSNQQSTIERKTMENSHDDDAFVVDDESSVGGDDEICEIHDEQI</sequence>
<gene>
    <name evidence="2" type="ORF">CHIRRI_LOCUS4026</name>
</gene>
<reference evidence="2" key="2">
    <citation type="submission" date="2022-10" db="EMBL/GenBank/DDBJ databases">
        <authorList>
            <consortium name="ENA_rothamsted_submissions"/>
            <consortium name="culmorum"/>
            <person name="King R."/>
        </authorList>
    </citation>
    <scope>NUCLEOTIDE SEQUENCE</scope>
</reference>
<dbReference type="EMBL" id="OU895877">
    <property type="protein sequence ID" value="CAG9801091.1"/>
    <property type="molecule type" value="Genomic_DNA"/>
</dbReference>
<evidence type="ECO:0000313" key="2">
    <source>
        <dbReference type="EMBL" id="CAG9801091.1"/>
    </source>
</evidence>
<reference evidence="2" key="1">
    <citation type="submission" date="2022-01" db="EMBL/GenBank/DDBJ databases">
        <authorList>
            <person name="King R."/>
        </authorList>
    </citation>
    <scope>NUCLEOTIDE SEQUENCE</scope>
</reference>
<evidence type="ECO:0000313" key="3">
    <source>
        <dbReference type="Proteomes" id="UP001153620"/>
    </source>
</evidence>
<proteinExistence type="predicted"/>
<name>A0A9N9WPS4_9DIPT</name>
<protein>
    <submittedName>
        <fullName evidence="2">Uncharacterized protein</fullName>
    </submittedName>
</protein>
<keyword evidence="1" id="KW-0472">Membrane</keyword>
<evidence type="ECO:0000256" key="1">
    <source>
        <dbReference type="SAM" id="Phobius"/>
    </source>
</evidence>
<keyword evidence="1" id="KW-0812">Transmembrane</keyword>
<dbReference type="AlphaFoldDB" id="A0A9N9WPS4"/>
<feature type="transmembrane region" description="Helical" evidence="1">
    <location>
        <begin position="200"/>
        <end position="218"/>
    </location>
</feature>
<organism evidence="2 3">
    <name type="scientific">Chironomus riparius</name>
    <dbReference type="NCBI Taxonomy" id="315576"/>
    <lineage>
        <taxon>Eukaryota</taxon>
        <taxon>Metazoa</taxon>
        <taxon>Ecdysozoa</taxon>
        <taxon>Arthropoda</taxon>
        <taxon>Hexapoda</taxon>
        <taxon>Insecta</taxon>
        <taxon>Pterygota</taxon>
        <taxon>Neoptera</taxon>
        <taxon>Endopterygota</taxon>
        <taxon>Diptera</taxon>
        <taxon>Nematocera</taxon>
        <taxon>Chironomoidea</taxon>
        <taxon>Chironomidae</taxon>
        <taxon>Chironominae</taxon>
        <taxon>Chironomus</taxon>
    </lineage>
</organism>
<keyword evidence="1" id="KW-1133">Transmembrane helix</keyword>
<dbReference type="Proteomes" id="UP001153620">
    <property type="component" value="Chromosome 1"/>
</dbReference>
<feature type="transmembrane region" description="Helical" evidence="1">
    <location>
        <begin position="149"/>
        <end position="166"/>
    </location>
</feature>